<accession>A0A0W0Z6D5</accession>
<protein>
    <recommendedName>
        <fullName evidence="3">Coiled-coil protein</fullName>
    </recommendedName>
</protein>
<dbReference type="InterPro" id="IPR038338">
    <property type="entry name" value="PriC_sf"/>
</dbReference>
<comment type="caution">
    <text evidence="1">The sequence shown here is derived from an EMBL/GenBank/DDBJ whole genome shotgun (WGS) entry which is preliminary data.</text>
</comment>
<dbReference type="AlphaFoldDB" id="A0A0W0Z6D5"/>
<organism evidence="1 2">
    <name type="scientific">Legionella spiritensis</name>
    <dbReference type="NCBI Taxonomy" id="452"/>
    <lineage>
        <taxon>Bacteria</taxon>
        <taxon>Pseudomonadati</taxon>
        <taxon>Pseudomonadota</taxon>
        <taxon>Gammaproteobacteria</taxon>
        <taxon>Legionellales</taxon>
        <taxon>Legionellaceae</taxon>
        <taxon>Legionella</taxon>
    </lineage>
</organism>
<sequence>MSIKKLLDELSERLPELEWQLGHLDQWVINTLPKGLFKRVQGDVQNCIDEIRSDIQALVERGDSHSAVFLAERIKQKINVLVVICHLHRKTAAADVAISYNVDRLASRQQWLQSLGEEIERLTAQQQALLRVLHHKELGSDSSGQLQLQKELGLIAKRLTIARETYDKSTQW</sequence>
<keyword evidence="2" id="KW-1185">Reference proteome</keyword>
<evidence type="ECO:0000313" key="1">
    <source>
        <dbReference type="EMBL" id="KTD64704.1"/>
    </source>
</evidence>
<evidence type="ECO:0000313" key="2">
    <source>
        <dbReference type="Proteomes" id="UP000054877"/>
    </source>
</evidence>
<dbReference type="STRING" id="452.Lspi_0871"/>
<dbReference type="Proteomes" id="UP000054877">
    <property type="component" value="Unassembled WGS sequence"/>
</dbReference>
<dbReference type="Gene3D" id="1.20.1270.340">
    <property type="match status" value="1"/>
</dbReference>
<dbReference type="EMBL" id="LNYX01000012">
    <property type="protein sequence ID" value="KTD64704.1"/>
    <property type="molecule type" value="Genomic_DNA"/>
</dbReference>
<dbReference type="PATRIC" id="fig|452.5.peg.952"/>
<name>A0A0W0Z6D5_LEGSP</name>
<reference evidence="1 2" key="1">
    <citation type="submission" date="2015-11" db="EMBL/GenBank/DDBJ databases">
        <title>Genomic analysis of 38 Legionella species identifies large and diverse effector repertoires.</title>
        <authorList>
            <person name="Burstein D."/>
            <person name="Amaro F."/>
            <person name="Zusman T."/>
            <person name="Lifshitz Z."/>
            <person name="Cohen O."/>
            <person name="Gilbert J.A."/>
            <person name="Pupko T."/>
            <person name="Shuman H.A."/>
            <person name="Segal G."/>
        </authorList>
    </citation>
    <scope>NUCLEOTIDE SEQUENCE [LARGE SCALE GENOMIC DNA]</scope>
    <source>
        <strain evidence="1 2">Mt.St.Helens-9</strain>
    </source>
</reference>
<dbReference type="RefSeq" id="WP_065238384.1">
    <property type="nucleotide sequence ID" value="NZ_CAAAII010000002.1"/>
</dbReference>
<proteinExistence type="predicted"/>
<evidence type="ECO:0008006" key="3">
    <source>
        <dbReference type="Google" id="ProtNLM"/>
    </source>
</evidence>
<gene>
    <name evidence="1" type="ORF">Lspi_0871</name>
</gene>